<name>A0ABV7F6I6_9BURK</name>
<proteinExistence type="predicted"/>
<organism evidence="2 3">
    <name type="scientific">Undibacterium arcticum</name>
    <dbReference type="NCBI Taxonomy" id="1762892"/>
    <lineage>
        <taxon>Bacteria</taxon>
        <taxon>Pseudomonadati</taxon>
        <taxon>Pseudomonadota</taxon>
        <taxon>Betaproteobacteria</taxon>
        <taxon>Burkholderiales</taxon>
        <taxon>Oxalobacteraceae</taxon>
        <taxon>Undibacterium</taxon>
    </lineage>
</organism>
<comment type="caution">
    <text evidence="2">The sequence shown here is derived from an EMBL/GenBank/DDBJ whole genome shotgun (WGS) entry which is preliminary data.</text>
</comment>
<dbReference type="Gene3D" id="3.40.50.1820">
    <property type="entry name" value="alpha/beta hydrolase"/>
    <property type="match status" value="1"/>
</dbReference>
<keyword evidence="3" id="KW-1185">Reference proteome</keyword>
<keyword evidence="2" id="KW-0378">Hydrolase</keyword>
<protein>
    <submittedName>
        <fullName evidence="2">Alpha/beta fold hydrolase</fullName>
    </submittedName>
</protein>
<dbReference type="RefSeq" id="WP_390332930.1">
    <property type="nucleotide sequence ID" value="NZ_JBHRTP010000085.1"/>
</dbReference>
<dbReference type="Proteomes" id="UP001595530">
    <property type="component" value="Unassembled WGS sequence"/>
</dbReference>
<dbReference type="GO" id="GO:0016787">
    <property type="term" value="F:hydrolase activity"/>
    <property type="evidence" value="ECO:0007669"/>
    <property type="project" value="UniProtKB-KW"/>
</dbReference>
<dbReference type="EMBL" id="JBHRTP010000085">
    <property type="protein sequence ID" value="MFC3110693.1"/>
    <property type="molecule type" value="Genomic_DNA"/>
</dbReference>
<dbReference type="InterPro" id="IPR000073">
    <property type="entry name" value="AB_hydrolase_1"/>
</dbReference>
<reference evidence="3" key="1">
    <citation type="journal article" date="2019" name="Int. J. Syst. Evol. Microbiol.">
        <title>The Global Catalogue of Microorganisms (GCM) 10K type strain sequencing project: providing services to taxonomists for standard genome sequencing and annotation.</title>
        <authorList>
            <consortium name="The Broad Institute Genomics Platform"/>
            <consortium name="The Broad Institute Genome Sequencing Center for Infectious Disease"/>
            <person name="Wu L."/>
            <person name="Ma J."/>
        </authorList>
    </citation>
    <scope>NUCLEOTIDE SEQUENCE [LARGE SCALE GENOMIC DNA]</scope>
    <source>
        <strain evidence="3">KCTC 42986</strain>
    </source>
</reference>
<feature type="domain" description="AB hydrolase-1" evidence="1">
    <location>
        <begin position="39"/>
        <end position="257"/>
    </location>
</feature>
<gene>
    <name evidence="2" type="ORF">ACFOFO_22520</name>
</gene>
<dbReference type="Pfam" id="PF12697">
    <property type="entry name" value="Abhydrolase_6"/>
    <property type="match status" value="1"/>
</dbReference>
<evidence type="ECO:0000259" key="1">
    <source>
        <dbReference type="Pfam" id="PF12697"/>
    </source>
</evidence>
<accession>A0ABV7F6I6</accession>
<dbReference type="PANTHER" id="PTHR43798:SF33">
    <property type="entry name" value="HYDROLASE, PUTATIVE (AFU_ORTHOLOGUE AFUA_2G14860)-RELATED"/>
    <property type="match status" value="1"/>
</dbReference>
<dbReference type="InterPro" id="IPR029058">
    <property type="entry name" value="AB_hydrolase_fold"/>
</dbReference>
<dbReference type="SUPFAM" id="SSF53474">
    <property type="entry name" value="alpha/beta-Hydrolases"/>
    <property type="match status" value="1"/>
</dbReference>
<dbReference type="PANTHER" id="PTHR43798">
    <property type="entry name" value="MONOACYLGLYCEROL LIPASE"/>
    <property type="match status" value="1"/>
</dbReference>
<evidence type="ECO:0000313" key="3">
    <source>
        <dbReference type="Proteomes" id="UP001595530"/>
    </source>
</evidence>
<sequence length="268" mass="30496">MSSDMHNSGVQFADIQWRNSQLRLEYQWVGARRSEHPVIVFLHEGLGSIALWKDFPASFCRAYGFTGLVFSRYGYGQSTPRIAEEKWPVSFMHEQAHQVLPVFFSHLGIARPWLFGHSDGASIALLYASRFSQQLSGIVVAAPHIFVEDKTIDSIRAAREVYVTQDLRSRLARYHADPDSAFWGWNDVWLDPAFRSWNIENDLTAITCPVLAIQGKDDEYGTLEQIYGIQRKIPATQIVVLPQCGHSPHRDQSEALSQEVAHFITHRV</sequence>
<dbReference type="InterPro" id="IPR050266">
    <property type="entry name" value="AB_hydrolase_sf"/>
</dbReference>
<evidence type="ECO:0000313" key="2">
    <source>
        <dbReference type="EMBL" id="MFC3110693.1"/>
    </source>
</evidence>